<keyword evidence="7" id="KW-1185">Reference proteome</keyword>
<comment type="caution">
    <text evidence="6">The sequence shown here is derived from an EMBL/GenBank/DDBJ whole genome shotgun (WGS) entry which is preliminary data.</text>
</comment>
<dbReference type="Gene3D" id="3.20.20.10">
    <property type="entry name" value="Alanine racemase"/>
    <property type="match status" value="1"/>
</dbReference>
<comment type="function">
    <text evidence="2">Pyridoxal 5'-phosphate (PLP)-binding protein, which is involved in PLP homeostasis.</text>
</comment>
<dbReference type="PANTHER" id="PTHR10146:SF14">
    <property type="entry name" value="PYRIDOXAL PHOSPHATE HOMEOSTASIS PROTEIN"/>
    <property type="match status" value="1"/>
</dbReference>
<keyword evidence="1 2" id="KW-0663">Pyridoxal phosphate</keyword>
<dbReference type="PROSITE" id="PS01211">
    <property type="entry name" value="UPF0001"/>
    <property type="match status" value="1"/>
</dbReference>
<dbReference type="HAMAP" id="MF_02087">
    <property type="entry name" value="PLP_homeostasis"/>
    <property type="match status" value="1"/>
</dbReference>
<dbReference type="RefSeq" id="WP_121806071.1">
    <property type="nucleotide sequence ID" value="NZ_RDBE01000007.1"/>
</dbReference>
<name>A0A3L8P1X9_9ACTN</name>
<evidence type="ECO:0000256" key="2">
    <source>
        <dbReference type="HAMAP-Rule" id="MF_02087"/>
    </source>
</evidence>
<dbReference type="NCBIfam" id="TIGR00044">
    <property type="entry name" value="YggS family pyridoxal phosphate-dependent enzyme"/>
    <property type="match status" value="1"/>
</dbReference>
<proteinExistence type="inferred from homology"/>
<evidence type="ECO:0000313" key="7">
    <source>
        <dbReference type="Proteomes" id="UP000281708"/>
    </source>
</evidence>
<evidence type="ECO:0000256" key="1">
    <source>
        <dbReference type="ARBA" id="ARBA00022898"/>
    </source>
</evidence>
<evidence type="ECO:0000313" key="6">
    <source>
        <dbReference type="EMBL" id="RLV48967.1"/>
    </source>
</evidence>
<comment type="cofactor">
    <cofactor evidence="3">
        <name>pyridoxal 5'-phosphate</name>
        <dbReference type="ChEBI" id="CHEBI:597326"/>
    </cofactor>
</comment>
<gene>
    <name evidence="6" type="ORF">D9V37_10270</name>
</gene>
<dbReference type="InterPro" id="IPR011078">
    <property type="entry name" value="PyrdxlP_homeostasis"/>
</dbReference>
<dbReference type="SUPFAM" id="SSF51419">
    <property type="entry name" value="PLP-binding barrel"/>
    <property type="match status" value="1"/>
</dbReference>
<dbReference type="PANTHER" id="PTHR10146">
    <property type="entry name" value="PROLINE SYNTHETASE CO-TRANSCRIBED BACTERIAL HOMOLOG PROTEIN"/>
    <property type="match status" value="1"/>
</dbReference>
<organism evidence="6 7">
    <name type="scientific">Nocardioides mangrovicus</name>
    <dbReference type="NCBI Taxonomy" id="2478913"/>
    <lineage>
        <taxon>Bacteria</taxon>
        <taxon>Bacillati</taxon>
        <taxon>Actinomycetota</taxon>
        <taxon>Actinomycetes</taxon>
        <taxon>Propionibacteriales</taxon>
        <taxon>Nocardioidaceae</taxon>
        <taxon>Nocardioides</taxon>
    </lineage>
</organism>
<dbReference type="AlphaFoldDB" id="A0A3L8P1X9"/>
<dbReference type="InterPro" id="IPR001608">
    <property type="entry name" value="Ala_racemase_N"/>
</dbReference>
<accession>A0A3L8P1X9</accession>
<dbReference type="Pfam" id="PF01168">
    <property type="entry name" value="Ala_racemase_N"/>
    <property type="match status" value="1"/>
</dbReference>
<evidence type="ECO:0000256" key="4">
    <source>
        <dbReference type="RuleBase" id="RU004514"/>
    </source>
</evidence>
<dbReference type="GO" id="GO:0030170">
    <property type="term" value="F:pyridoxal phosphate binding"/>
    <property type="evidence" value="ECO:0007669"/>
    <property type="project" value="UniProtKB-UniRule"/>
</dbReference>
<dbReference type="EMBL" id="RDBE01000007">
    <property type="protein sequence ID" value="RLV48967.1"/>
    <property type="molecule type" value="Genomic_DNA"/>
</dbReference>
<feature type="domain" description="Alanine racemase N-terminal" evidence="5">
    <location>
        <begin position="8"/>
        <end position="232"/>
    </location>
</feature>
<dbReference type="OrthoDB" id="9804072at2"/>
<dbReference type="Proteomes" id="UP000281708">
    <property type="component" value="Unassembled WGS sequence"/>
</dbReference>
<comment type="similarity">
    <text evidence="2 4">Belongs to the pyridoxal phosphate-binding protein YggS/PROSC family.</text>
</comment>
<feature type="modified residue" description="N6-(pyridoxal phosphate)lysine" evidence="2 3">
    <location>
        <position position="42"/>
    </location>
</feature>
<evidence type="ECO:0000256" key="3">
    <source>
        <dbReference type="PIRSR" id="PIRSR004848-1"/>
    </source>
</evidence>
<dbReference type="InterPro" id="IPR029066">
    <property type="entry name" value="PLP-binding_barrel"/>
</dbReference>
<protein>
    <recommendedName>
        <fullName evidence="2">Pyridoxal phosphate homeostasis protein</fullName>
        <shortName evidence="2">PLP homeostasis protein</shortName>
    </recommendedName>
</protein>
<reference evidence="6 7" key="1">
    <citation type="submission" date="2018-10" db="EMBL/GenBank/DDBJ databases">
        <title>Marmoricola sp. 4Q3S-7 whole genome shotgun sequence.</title>
        <authorList>
            <person name="Li F."/>
        </authorList>
    </citation>
    <scope>NUCLEOTIDE SEQUENCE [LARGE SCALE GENOMIC DNA]</scope>
    <source>
        <strain evidence="6 7">4Q3S-7</strain>
    </source>
</reference>
<evidence type="ECO:0000259" key="5">
    <source>
        <dbReference type="Pfam" id="PF01168"/>
    </source>
</evidence>
<dbReference type="PIRSF" id="PIRSF004848">
    <property type="entry name" value="YBL036c_PLPDEIII"/>
    <property type="match status" value="1"/>
</dbReference>
<sequence length="235" mass="24469">MSEAMRRDELAANLAAVRSRVDAAAAAAGRDAAGIRLVVVTKFFPAADVRTLAGLGVAEVAESRHQEASQKTAELADLELVWHFVGNLQSNKAAAVAGYADVVQSVDRRKLLAPLSRGAHERGRPLEVTVQVQLDAEPDAARGGARPEEVAALADAVAATEGLQLRGLMAVAPLGEPPAPAFDRLARLAARLREDHPEATWISAGMSGDLEQAVSAGATLLRVGSAVLGPRPSAR</sequence>